<feature type="modified residue" description="4-aspartylphosphate" evidence="3">
    <location>
        <position position="59"/>
    </location>
</feature>
<protein>
    <submittedName>
        <fullName evidence="6">LuxR family transcriptional regulator</fullName>
    </submittedName>
</protein>
<evidence type="ECO:0000259" key="4">
    <source>
        <dbReference type="PROSITE" id="PS50043"/>
    </source>
</evidence>
<dbReference type="InterPro" id="IPR000792">
    <property type="entry name" value="Tscrpt_reg_LuxR_C"/>
</dbReference>
<dbReference type="PROSITE" id="PS50110">
    <property type="entry name" value="RESPONSE_REGULATORY"/>
    <property type="match status" value="1"/>
</dbReference>
<dbReference type="SMART" id="SM00448">
    <property type="entry name" value="REC"/>
    <property type="match status" value="1"/>
</dbReference>
<dbReference type="GO" id="GO:0000160">
    <property type="term" value="P:phosphorelay signal transduction system"/>
    <property type="evidence" value="ECO:0007669"/>
    <property type="project" value="InterPro"/>
</dbReference>
<dbReference type="EMBL" id="LDWR01000055">
    <property type="protein sequence ID" value="KML48654.1"/>
    <property type="molecule type" value="Genomic_DNA"/>
</dbReference>
<dbReference type="SUPFAM" id="SSF52172">
    <property type="entry name" value="CheY-like"/>
    <property type="match status" value="1"/>
</dbReference>
<evidence type="ECO:0000313" key="7">
    <source>
        <dbReference type="Proteomes" id="UP000036338"/>
    </source>
</evidence>
<evidence type="ECO:0000259" key="5">
    <source>
        <dbReference type="PROSITE" id="PS50110"/>
    </source>
</evidence>
<gene>
    <name evidence="6" type="ORF">VL15_28775</name>
</gene>
<organism evidence="6 7">
    <name type="scientific">Burkholderia cepacia</name>
    <name type="common">Pseudomonas cepacia</name>
    <dbReference type="NCBI Taxonomy" id="292"/>
    <lineage>
        <taxon>Bacteria</taxon>
        <taxon>Pseudomonadati</taxon>
        <taxon>Pseudomonadota</taxon>
        <taxon>Betaproteobacteria</taxon>
        <taxon>Burkholderiales</taxon>
        <taxon>Burkholderiaceae</taxon>
        <taxon>Burkholderia</taxon>
        <taxon>Burkholderia cepacia complex</taxon>
    </lineage>
</organism>
<keyword evidence="2" id="KW-0238">DNA-binding</keyword>
<dbReference type="InterPro" id="IPR011006">
    <property type="entry name" value="CheY-like_superfamily"/>
</dbReference>
<dbReference type="PROSITE" id="PS50043">
    <property type="entry name" value="HTH_LUXR_2"/>
    <property type="match status" value="1"/>
</dbReference>
<evidence type="ECO:0000256" key="1">
    <source>
        <dbReference type="ARBA" id="ARBA00022553"/>
    </source>
</evidence>
<dbReference type="GO" id="GO:0003677">
    <property type="term" value="F:DNA binding"/>
    <property type="evidence" value="ECO:0007669"/>
    <property type="project" value="UniProtKB-KW"/>
</dbReference>
<dbReference type="PATRIC" id="fig|292.27.peg.6360"/>
<dbReference type="InterPro" id="IPR036388">
    <property type="entry name" value="WH-like_DNA-bd_sf"/>
</dbReference>
<keyword evidence="1 3" id="KW-0597">Phosphoprotein</keyword>
<dbReference type="RefSeq" id="WP_048250091.1">
    <property type="nucleotide sequence ID" value="NZ_LDWR01000055.1"/>
</dbReference>
<dbReference type="PANTHER" id="PTHR43214">
    <property type="entry name" value="TWO-COMPONENT RESPONSE REGULATOR"/>
    <property type="match status" value="1"/>
</dbReference>
<proteinExistence type="predicted"/>
<dbReference type="SUPFAM" id="SSF46894">
    <property type="entry name" value="C-terminal effector domain of the bipartite response regulators"/>
    <property type="match status" value="1"/>
</dbReference>
<evidence type="ECO:0000256" key="2">
    <source>
        <dbReference type="ARBA" id="ARBA00023125"/>
    </source>
</evidence>
<dbReference type="Pfam" id="PF00072">
    <property type="entry name" value="Response_reg"/>
    <property type="match status" value="1"/>
</dbReference>
<dbReference type="GO" id="GO:0006355">
    <property type="term" value="P:regulation of DNA-templated transcription"/>
    <property type="evidence" value="ECO:0007669"/>
    <property type="project" value="InterPro"/>
</dbReference>
<evidence type="ECO:0000313" key="6">
    <source>
        <dbReference type="EMBL" id="KML48654.1"/>
    </source>
</evidence>
<dbReference type="PANTHER" id="PTHR43214:SF17">
    <property type="entry name" value="TRANSCRIPTIONAL REGULATORY PROTEIN RCSB"/>
    <property type="match status" value="1"/>
</dbReference>
<dbReference type="Proteomes" id="UP000036338">
    <property type="component" value="Unassembled WGS sequence"/>
</dbReference>
<dbReference type="CDD" id="cd17535">
    <property type="entry name" value="REC_NarL-like"/>
    <property type="match status" value="1"/>
</dbReference>
<dbReference type="InterPro" id="IPR016032">
    <property type="entry name" value="Sig_transdc_resp-reg_C-effctor"/>
</dbReference>
<feature type="domain" description="Response regulatory" evidence="5">
    <location>
        <begin position="8"/>
        <end position="128"/>
    </location>
</feature>
<dbReference type="Gene3D" id="3.40.50.2300">
    <property type="match status" value="1"/>
</dbReference>
<dbReference type="Gene3D" id="1.10.10.10">
    <property type="entry name" value="Winged helix-like DNA-binding domain superfamily/Winged helix DNA-binding domain"/>
    <property type="match status" value="1"/>
</dbReference>
<accession>A0A0J5ZEP8</accession>
<dbReference type="AlphaFoldDB" id="A0A0J5ZEP8"/>
<dbReference type="InterPro" id="IPR058245">
    <property type="entry name" value="NreC/VraR/RcsB-like_REC"/>
</dbReference>
<dbReference type="Pfam" id="PF00196">
    <property type="entry name" value="GerE"/>
    <property type="match status" value="1"/>
</dbReference>
<dbReference type="CDD" id="cd06170">
    <property type="entry name" value="LuxR_C_like"/>
    <property type="match status" value="1"/>
</dbReference>
<dbReference type="PRINTS" id="PR00038">
    <property type="entry name" value="HTHLUXR"/>
</dbReference>
<feature type="domain" description="HTH luxR-type" evidence="4">
    <location>
        <begin position="151"/>
        <end position="216"/>
    </location>
</feature>
<sequence>MTLLQDTQVIVADDHPITRLAIIRAIDALPGFKVAAGVGSGHELLETLGKQACDLIVTDFAMQQSEPDEDGLRLIARLGRLYNSIPVVVFTMLTNGGVLHQLCQMGVAGLVGKDEDLAALEQTCARALGANRPYLSPGMAARLAETGELAVGVRPSVLSLKELEIVRLFARGTSLTDIARQLNRSITTVSTQKRSAMRKLHVTTNADLIAYAREQGLV</sequence>
<evidence type="ECO:0000256" key="3">
    <source>
        <dbReference type="PROSITE-ProRule" id="PRU00169"/>
    </source>
</evidence>
<dbReference type="InterPro" id="IPR039420">
    <property type="entry name" value="WalR-like"/>
</dbReference>
<dbReference type="InterPro" id="IPR001789">
    <property type="entry name" value="Sig_transdc_resp-reg_receiver"/>
</dbReference>
<reference evidence="6 7" key="1">
    <citation type="submission" date="2015-05" db="EMBL/GenBank/DDBJ databases">
        <title>Draft genome of Burkholderia cepacia LK29.</title>
        <authorList>
            <person name="Chan X.Y."/>
        </authorList>
    </citation>
    <scope>NUCLEOTIDE SEQUENCE [LARGE SCALE GENOMIC DNA]</scope>
    <source>
        <strain evidence="6 7">LK29</strain>
    </source>
</reference>
<name>A0A0J5ZEP8_BURCE</name>
<dbReference type="SMART" id="SM00421">
    <property type="entry name" value="HTH_LUXR"/>
    <property type="match status" value="1"/>
</dbReference>
<comment type="caution">
    <text evidence="6">The sequence shown here is derived from an EMBL/GenBank/DDBJ whole genome shotgun (WGS) entry which is preliminary data.</text>
</comment>